<comment type="caution">
    <text evidence="2">The sequence shown here is derived from an EMBL/GenBank/DDBJ whole genome shotgun (WGS) entry which is preliminary data.</text>
</comment>
<feature type="transmembrane region" description="Helical" evidence="1">
    <location>
        <begin position="75"/>
        <end position="92"/>
    </location>
</feature>
<dbReference type="Pfam" id="PF12159">
    <property type="entry name" value="DUF3593"/>
    <property type="match status" value="1"/>
</dbReference>
<dbReference type="InterPro" id="IPR021995">
    <property type="entry name" value="DUF3593"/>
</dbReference>
<dbReference type="EMBL" id="JAZAQF010000028">
    <property type="protein sequence ID" value="MFG3816972.1"/>
    <property type="molecule type" value="Genomic_DNA"/>
</dbReference>
<dbReference type="PANTHER" id="PTHR35473:SF3">
    <property type="entry name" value="1-ACYL-SN-GLYCEROL-3-PHOSPHATE ACYLTRANSFERASE"/>
    <property type="match status" value="1"/>
</dbReference>
<gene>
    <name evidence="2" type="ORF">VPK24_04935</name>
</gene>
<accession>A0ABW7C705</accession>
<name>A0ABW7C705_9CYAN</name>
<organism evidence="2 3">
    <name type="scientific">Limnothrix redekei LRLZ20PSL1</name>
    <dbReference type="NCBI Taxonomy" id="3112953"/>
    <lineage>
        <taxon>Bacteria</taxon>
        <taxon>Bacillati</taxon>
        <taxon>Cyanobacteriota</taxon>
        <taxon>Cyanophyceae</taxon>
        <taxon>Pseudanabaenales</taxon>
        <taxon>Pseudanabaenaceae</taxon>
        <taxon>Limnothrix</taxon>
    </lineage>
</organism>
<dbReference type="Proteomes" id="UP001604335">
    <property type="component" value="Unassembled WGS sequence"/>
</dbReference>
<sequence>MSFLSKETLFGLSLFPYLGFLWFLTRSGQAPKLGLIGFYLTLLFVAITIPAGIYAQVHYNQSLADVDWLHGSAEVFLTLANLTLVLGFQRAISQLKATKKAP</sequence>
<feature type="transmembrane region" description="Helical" evidence="1">
    <location>
        <begin position="36"/>
        <end position="55"/>
    </location>
</feature>
<protein>
    <submittedName>
        <fullName evidence="2">DUF3593 domain-containing protein</fullName>
    </submittedName>
</protein>
<evidence type="ECO:0000313" key="2">
    <source>
        <dbReference type="EMBL" id="MFG3816972.1"/>
    </source>
</evidence>
<keyword evidence="3" id="KW-1185">Reference proteome</keyword>
<keyword evidence="1" id="KW-0812">Transmembrane</keyword>
<evidence type="ECO:0000256" key="1">
    <source>
        <dbReference type="SAM" id="Phobius"/>
    </source>
</evidence>
<feature type="transmembrane region" description="Helical" evidence="1">
    <location>
        <begin position="6"/>
        <end position="24"/>
    </location>
</feature>
<keyword evidence="1" id="KW-1133">Transmembrane helix</keyword>
<dbReference type="PANTHER" id="PTHR35473">
    <property type="entry name" value="1-ACYL-SN-GLYCEROL-3-PHOSPHATE ACYLTRANSFERASE"/>
    <property type="match status" value="1"/>
</dbReference>
<proteinExistence type="predicted"/>
<keyword evidence="1" id="KW-0472">Membrane</keyword>
<evidence type="ECO:0000313" key="3">
    <source>
        <dbReference type="Proteomes" id="UP001604335"/>
    </source>
</evidence>
<reference evidence="3" key="1">
    <citation type="journal article" date="2024" name="Algal Res.">
        <title>Biochemical, toxicological and genomic investigation of a high-biomass producing Limnothrix strain isolated from Italian shallow drinking water reservoir.</title>
        <authorList>
            <person name="Simonazzi M."/>
            <person name="Shishido T.K."/>
            <person name="Delbaje E."/>
            <person name="Wahlsten M."/>
            <person name="Fewer D.P."/>
            <person name="Sivonen K."/>
            <person name="Pezzolesi L."/>
            <person name="Pistocchi R."/>
        </authorList>
    </citation>
    <scope>NUCLEOTIDE SEQUENCE [LARGE SCALE GENOMIC DNA]</scope>
    <source>
        <strain evidence="3">LRLZ20PSL1</strain>
    </source>
</reference>